<sequence>MQLKTIIKRLKTAPDREWEQSLVRVTIATLMIGYCLSLRYITPLDVQVRMLCDIAYLYLFIAFCIVAAITIDPLRYHLRRQLTMLFDVGMVTWAMLTGGECAAMLYVFYLWISLGNGFRFGTRSLYLTSGLSMIGFSVVILNNEFWLQQQLLGPGLMVGLLITSLYVTLLLKRLENEKLRAEAASMAKSRFLANMSHEIRTPLNGVVGMTDLLAGTPMGVEQREMMRTIQASAETLLSLIEDILDFSKIEAGKVEVAIQDLDIVHFINDILAMMQPSADAKSIKLNNLIDMSVPLVVRTDPQLLRQILINLLNNAIKFTEKGSVTLRVSPGASKKDNHRNSKLLFEVIDTGIGITESQQQRIFERFTQGDDAATTHLSGSGLGTTITKQLVELLGGEIGVESRLGEGSRFWFDLPALPGKLLVDDVHLDKAKVLLFADLHSDNNQILDHLQEWQVITNVCSSVTDGFLELLNAEKMDVPFDIAIIDENQAGLAVEELVSAIRAESSLDRLAIVCVRDAMRNGEDDGCSAIVTTPVSAEKLQHAVLYALKKGRSGGDGLGTKVFKSLSQRESRLSRILLAEDNLINQKVVKKILELQGHLVDVVANGEEAIALLEAKKYDLAIVDLQMPDVGGIEVIKHYRAMHIDQEQMPFMVITANATKDAIRQCDDVGVSAYLTKPVRSSHLLEVVNRILGVEEIKIPANTVMDQPVRQAEALRDLQVLDHKTLADLEKLSKDPGFLQSMTDSFFRDSDELLVNMQISLEEGNLHQYRDCAHAIADNASGMGAFSLKTVCSAVSAIEKPEFDSHGVKMLAKISSTYTVTCQALHHYLQQRNQ</sequence>
<keyword evidence="6" id="KW-0808">Transferase</keyword>
<dbReference type="SMART" id="SM00387">
    <property type="entry name" value="HATPase_c"/>
    <property type="match status" value="1"/>
</dbReference>
<organism evidence="20 21">
    <name type="scientific">Candidatus Thiodiazotropha taylori</name>
    <dbReference type="NCBI Taxonomy" id="2792791"/>
    <lineage>
        <taxon>Bacteria</taxon>
        <taxon>Pseudomonadati</taxon>
        <taxon>Pseudomonadota</taxon>
        <taxon>Gammaproteobacteria</taxon>
        <taxon>Chromatiales</taxon>
        <taxon>Sedimenticolaceae</taxon>
        <taxon>Candidatus Thiodiazotropha</taxon>
    </lineage>
</organism>
<gene>
    <name evidence="20" type="ORF">KME65_19470</name>
</gene>
<keyword evidence="7 17" id="KW-0812">Transmembrane</keyword>
<dbReference type="InterPro" id="IPR036641">
    <property type="entry name" value="HPT_dom_sf"/>
</dbReference>
<dbReference type="GO" id="GO:0000155">
    <property type="term" value="F:phosphorelay sensor kinase activity"/>
    <property type="evidence" value="ECO:0007669"/>
    <property type="project" value="InterPro"/>
</dbReference>
<feature type="domain" description="Histidine kinase" evidence="18">
    <location>
        <begin position="194"/>
        <end position="418"/>
    </location>
</feature>
<feature type="transmembrane region" description="Helical" evidence="17">
    <location>
        <begin position="21"/>
        <end position="42"/>
    </location>
</feature>
<dbReference type="InterPro" id="IPR011006">
    <property type="entry name" value="CheY-like_superfamily"/>
</dbReference>
<dbReference type="SUPFAM" id="SSF52172">
    <property type="entry name" value="CheY-like"/>
    <property type="match status" value="2"/>
</dbReference>
<keyword evidence="4" id="KW-1003">Cell membrane</keyword>
<proteinExistence type="predicted"/>
<dbReference type="Proteomes" id="UP000770889">
    <property type="component" value="Unassembled WGS sequence"/>
</dbReference>
<feature type="modified residue" description="4-aspartylphosphate" evidence="16">
    <location>
        <position position="624"/>
    </location>
</feature>
<evidence type="ECO:0000256" key="17">
    <source>
        <dbReference type="SAM" id="Phobius"/>
    </source>
</evidence>
<evidence type="ECO:0000256" key="7">
    <source>
        <dbReference type="ARBA" id="ARBA00022692"/>
    </source>
</evidence>
<evidence type="ECO:0000313" key="20">
    <source>
        <dbReference type="EMBL" id="MBT2991146.1"/>
    </source>
</evidence>
<dbReference type="EC" id="2.7.13.3" evidence="3"/>
<reference evidence="20 21" key="1">
    <citation type="submission" date="2021-05" db="EMBL/GenBank/DDBJ databases">
        <title>Genetic and Functional Diversity in Clade A Lucinid endosymbionts from the Bahamas.</title>
        <authorList>
            <person name="Giani N.M."/>
            <person name="Engel A.S."/>
            <person name="Campbell B.J."/>
        </authorList>
    </citation>
    <scope>NUCLEOTIDE SEQUENCE [LARGE SCALE GENOMIC DNA]</scope>
    <source>
        <strain evidence="20">LUC16012Gg_MoonRockCtena</strain>
    </source>
</reference>
<dbReference type="PRINTS" id="PR00344">
    <property type="entry name" value="BCTRLSENSOR"/>
</dbReference>
<comment type="caution">
    <text evidence="20">The sequence shown here is derived from an EMBL/GenBank/DDBJ whole genome shotgun (WGS) entry which is preliminary data.</text>
</comment>
<evidence type="ECO:0000256" key="16">
    <source>
        <dbReference type="PROSITE-ProRule" id="PRU00169"/>
    </source>
</evidence>
<dbReference type="AlphaFoldDB" id="A0A944MBV7"/>
<dbReference type="EMBL" id="JAHHGM010000028">
    <property type="protein sequence ID" value="MBT2991146.1"/>
    <property type="molecule type" value="Genomic_DNA"/>
</dbReference>
<keyword evidence="12" id="KW-0902">Two-component regulatory system</keyword>
<dbReference type="CDD" id="cd16922">
    <property type="entry name" value="HATPase_EvgS-ArcB-TorS-like"/>
    <property type="match status" value="1"/>
</dbReference>
<dbReference type="SMART" id="SM00448">
    <property type="entry name" value="REC"/>
    <property type="match status" value="1"/>
</dbReference>
<accession>A0A944MBV7</accession>
<dbReference type="InterPro" id="IPR005467">
    <property type="entry name" value="His_kinase_dom"/>
</dbReference>
<evidence type="ECO:0000256" key="1">
    <source>
        <dbReference type="ARBA" id="ARBA00000085"/>
    </source>
</evidence>
<evidence type="ECO:0000259" key="18">
    <source>
        <dbReference type="PROSITE" id="PS50109"/>
    </source>
</evidence>
<evidence type="ECO:0000259" key="19">
    <source>
        <dbReference type="PROSITE" id="PS50110"/>
    </source>
</evidence>
<dbReference type="InterPro" id="IPR003594">
    <property type="entry name" value="HATPase_dom"/>
</dbReference>
<evidence type="ECO:0000256" key="11">
    <source>
        <dbReference type="ARBA" id="ARBA00022989"/>
    </source>
</evidence>
<dbReference type="InterPro" id="IPR003661">
    <property type="entry name" value="HisK_dim/P_dom"/>
</dbReference>
<evidence type="ECO:0000256" key="9">
    <source>
        <dbReference type="ARBA" id="ARBA00022777"/>
    </source>
</evidence>
<evidence type="ECO:0000256" key="5">
    <source>
        <dbReference type="ARBA" id="ARBA00022553"/>
    </source>
</evidence>
<dbReference type="SUPFAM" id="SSF47226">
    <property type="entry name" value="Histidine-containing phosphotransfer domain, HPT domain"/>
    <property type="match status" value="1"/>
</dbReference>
<evidence type="ECO:0000256" key="3">
    <source>
        <dbReference type="ARBA" id="ARBA00012438"/>
    </source>
</evidence>
<keyword evidence="9" id="KW-0418">Kinase</keyword>
<evidence type="ECO:0000256" key="8">
    <source>
        <dbReference type="ARBA" id="ARBA00022741"/>
    </source>
</evidence>
<keyword evidence="8" id="KW-0547">Nucleotide-binding</keyword>
<dbReference type="SUPFAM" id="SSF47384">
    <property type="entry name" value="Homodimeric domain of signal transducing histidine kinase"/>
    <property type="match status" value="1"/>
</dbReference>
<evidence type="ECO:0000256" key="15">
    <source>
        <dbReference type="ARBA" id="ARBA00068150"/>
    </source>
</evidence>
<comment type="catalytic activity">
    <reaction evidence="1">
        <text>ATP + protein L-histidine = ADP + protein N-phospho-L-histidine.</text>
        <dbReference type="EC" id="2.7.13.3"/>
    </reaction>
</comment>
<keyword evidence="10" id="KW-0067">ATP-binding</keyword>
<dbReference type="FunFam" id="3.30.565.10:FF:000010">
    <property type="entry name" value="Sensor histidine kinase RcsC"/>
    <property type="match status" value="1"/>
</dbReference>
<dbReference type="SMART" id="SM00388">
    <property type="entry name" value="HisKA"/>
    <property type="match status" value="1"/>
</dbReference>
<dbReference type="Gene3D" id="1.20.120.160">
    <property type="entry name" value="HPT domain"/>
    <property type="match status" value="1"/>
</dbReference>
<keyword evidence="11 17" id="KW-1133">Transmembrane helix</keyword>
<dbReference type="Gene3D" id="3.40.50.2300">
    <property type="match status" value="1"/>
</dbReference>
<dbReference type="Pfam" id="PF00072">
    <property type="entry name" value="Response_reg"/>
    <property type="match status" value="1"/>
</dbReference>
<dbReference type="InterPro" id="IPR004358">
    <property type="entry name" value="Sig_transdc_His_kin-like_C"/>
</dbReference>
<dbReference type="FunFam" id="1.10.287.130:FF:000002">
    <property type="entry name" value="Two-component osmosensing histidine kinase"/>
    <property type="match status" value="1"/>
</dbReference>
<dbReference type="CDD" id="cd17546">
    <property type="entry name" value="REC_hyHK_CKI1_RcsC-like"/>
    <property type="match status" value="1"/>
</dbReference>
<dbReference type="InterPro" id="IPR036890">
    <property type="entry name" value="HATPase_C_sf"/>
</dbReference>
<dbReference type="GO" id="GO:0005524">
    <property type="term" value="F:ATP binding"/>
    <property type="evidence" value="ECO:0007669"/>
    <property type="project" value="UniProtKB-KW"/>
</dbReference>
<evidence type="ECO:0000256" key="12">
    <source>
        <dbReference type="ARBA" id="ARBA00023012"/>
    </source>
</evidence>
<dbReference type="PROSITE" id="PS50110">
    <property type="entry name" value="RESPONSE_REGULATORY"/>
    <property type="match status" value="1"/>
</dbReference>
<dbReference type="InterPro" id="IPR036097">
    <property type="entry name" value="HisK_dim/P_sf"/>
</dbReference>
<dbReference type="PROSITE" id="PS50109">
    <property type="entry name" value="HIS_KIN"/>
    <property type="match status" value="1"/>
</dbReference>
<evidence type="ECO:0000256" key="6">
    <source>
        <dbReference type="ARBA" id="ARBA00022679"/>
    </source>
</evidence>
<dbReference type="Gene3D" id="3.30.565.10">
    <property type="entry name" value="Histidine kinase-like ATPase, C-terminal domain"/>
    <property type="match status" value="1"/>
</dbReference>
<protein>
    <recommendedName>
        <fullName evidence="15">Sensory/regulatory protein RpfC</fullName>
        <ecNumber evidence="3">2.7.13.3</ecNumber>
    </recommendedName>
</protein>
<name>A0A944MBV7_9GAMM</name>
<dbReference type="InterPro" id="IPR001789">
    <property type="entry name" value="Sig_transdc_resp-reg_receiver"/>
</dbReference>
<evidence type="ECO:0000256" key="10">
    <source>
        <dbReference type="ARBA" id="ARBA00022840"/>
    </source>
</evidence>
<evidence type="ECO:0000313" key="21">
    <source>
        <dbReference type="Proteomes" id="UP000770889"/>
    </source>
</evidence>
<feature type="domain" description="Response regulatory" evidence="19">
    <location>
        <begin position="575"/>
        <end position="692"/>
    </location>
</feature>
<feature type="transmembrane region" description="Helical" evidence="17">
    <location>
        <begin position="86"/>
        <end position="112"/>
    </location>
</feature>
<dbReference type="CDD" id="cd00082">
    <property type="entry name" value="HisKA"/>
    <property type="match status" value="1"/>
</dbReference>
<dbReference type="Pfam" id="PF02518">
    <property type="entry name" value="HATPase_c"/>
    <property type="match status" value="1"/>
</dbReference>
<dbReference type="Pfam" id="PF00512">
    <property type="entry name" value="HisKA"/>
    <property type="match status" value="1"/>
</dbReference>
<dbReference type="Gene3D" id="1.10.287.130">
    <property type="match status" value="1"/>
</dbReference>
<keyword evidence="5 16" id="KW-0597">Phosphoprotein</keyword>
<evidence type="ECO:0000256" key="2">
    <source>
        <dbReference type="ARBA" id="ARBA00004651"/>
    </source>
</evidence>
<feature type="transmembrane region" description="Helical" evidence="17">
    <location>
        <begin position="151"/>
        <end position="171"/>
    </location>
</feature>
<comment type="subunit">
    <text evidence="14">At low DSF concentrations, interacts with RpfF.</text>
</comment>
<comment type="subcellular location">
    <subcellularLocation>
        <location evidence="2">Cell membrane</location>
        <topology evidence="2">Multi-pass membrane protein</topology>
    </subcellularLocation>
</comment>
<dbReference type="PANTHER" id="PTHR45339">
    <property type="entry name" value="HYBRID SIGNAL TRANSDUCTION HISTIDINE KINASE J"/>
    <property type="match status" value="1"/>
</dbReference>
<evidence type="ECO:0000256" key="13">
    <source>
        <dbReference type="ARBA" id="ARBA00023136"/>
    </source>
</evidence>
<dbReference type="SUPFAM" id="SSF55874">
    <property type="entry name" value="ATPase domain of HSP90 chaperone/DNA topoisomerase II/histidine kinase"/>
    <property type="match status" value="1"/>
</dbReference>
<dbReference type="PANTHER" id="PTHR45339:SF1">
    <property type="entry name" value="HYBRID SIGNAL TRANSDUCTION HISTIDINE KINASE J"/>
    <property type="match status" value="1"/>
</dbReference>
<dbReference type="GO" id="GO:0005886">
    <property type="term" value="C:plasma membrane"/>
    <property type="evidence" value="ECO:0007669"/>
    <property type="project" value="UniProtKB-SubCell"/>
</dbReference>
<evidence type="ECO:0000256" key="4">
    <source>
        <dbReference type="ARBA" id="ARBA00022475"/>
    </source>
</evidence>
<feature type="transmembrane region" description="Helical" evidence="17">
    <location>
        <begin position="124"/>
        <end position="142"/>
    </location>
</feature>
<evidence type="ECO:0000256" key="14">
    <source>
        <dbReference type="ARBA" id="ARBA00064003"/>
    </source>
</evidence>
<keyword evidence="13 17" id="KW-0472">Membrane</keyword>
<feature type="transmembrane region" description="Helical" evidence="17">
    <location>
        <begin position="54"/>
        <end position="74"/>
    </location>
</feature>